<keyword evidence="1" id="KW-0255">Endonuclease</keyword>
<dbReference type="GO" id="GO:0004519">
    <property type="term" value="F:endonuclease activity"/>
    <property type="evidence" value="ECO:0007669"/>
    <property type="project" value="UniProtKB-KW"/>
</dbReference>
<dbReference type="GO" id="GO:0016787">
    <property type="term" value="F:hydrolase activity"/>
    <property type="evidence" value="ECO:0007669"/>
    <property type="project" value="UniProtKB-KW"/>
</dbReference>
<name>A0A645BS07_9ZZZZ</name>
<comment type="caution">
    <text evidence="1">The sequence shown here is derived from an EMBL/GenBank/DDBJ whole genome shotgun (WGS) entry which is preliminary data.</text>
</comment>
<gene>
    <name evidence="1" type="primary">cas9_7</name>
    <name evidence="1" type="ORF">SDC9_111471</name>
</gene>
<dbReference type="EMBL" id="VSSQ01020032">
    <property type="protein sequence ID" value="MPM64584.1"/>
    <property type="molecule type" value="Genomic_DNA"/>
</dbReference>
<protein>
    <submittedName>
        <fullName evidence="1">CRISPR-associated endonuclease Cas9</fullName>
        <ecNumber evidence="1">3.1.-.-</ecNumber>
    </submittedName>
</protein>
<dbReference type="AlphaFoldDB" id="A0A645BS07"/>
<reference evidence="1" key="1">
    <citation type="submission" date="2019-08" db="EMBL/GenBank/DDBJ databases">
        <authorList>
            <person name="Kucharzyk K."/>
            <person name="Murdoch R.W."/>
            <person name="Higgins S."/>
            <person name="Loffler F."/>
        </authorList>
    </citation>
    <scope>NUCLEOTIDE SEQUENCE</scope>
</reference>
<keyword evidence="1" id="KW-0540">Nuclease</keyword>
<proteinExistence type="predicted"/>
<accession>A0A645BS07</accession>
<keyword evidence="1" id="KW-0378">Hydrolase</keyword>
<evidence type="ECO:0000313" key="1">
    <source>
        <dbReference type="EMBL" id="MPM64584.1"/>
    </source>
</evidence>
<organism evidence="1">
    <name type="scientific">bioreactor metagenome</name>
    <dbReference type="NCBI Taxonomy" id="1076179"/>
    <lineage>
        <taxon>unclassified sequences</taxon>
        <taxon>metagenomes</taxon>
        <taxon>ecological metagenomes</taxon>
    </lineage>
</organism>
<dbReference type="EC" id="3.1.-.-" evidence="1"/>
<sequence>MPINGGLAANGDMVRVDVFHVEDDGYYFVPVYVANTKEKELPNKAVVAYKAYEQWKIMKPQDFLFSLYPGDLIRVKSRKGVKLKLVKGGSGEKEIFRKDALYYYRTAGITVGVFQVETHDRRYEQPSLGVKTLELIQKYQVDVLVNCTPVRLPEKRMGFIKTTE</sequence>